<keyword evidence="3" id="KW-1185">Reference proteome</keyword>
<proteinExistence type="predicted"/>
<evidence type="ECO:0000313" key="2">
    <source>
        <dbReference type="EMBL" id="KAK4504763.1"/>
    </source>
</evidence>
<accession>A0ABR0EUK4</accession>
<feature type="compositionally biased region" description="Acidic residues" evidence="1">
    <location>
        <begin position="459"/>
        <end position="474"/>
    </location>
</feature>
<dbReference type="EMBL" id="JAXOVC010000002">
    <property type="protein sequence ID" value="KAK4504763.1"/>
    <property type="molecule type" value="Genomic_DNA"/>
</dbReference>
<comment type="caution">
    <text evidence="2">The sequence shown here is derived from an EMBL/GenBank/DDBJ whole genome shotgun (WGS) entry which is preliminary data.</text>
</comment>
<evidence type="ECO:0000313" key="3">
    <source>
        <dbReference type="Proteomes" id="UP001305779"/>
    </source>
</evidence>
<feature type="compositionally biased region" description="Basic and acidic residues" evidence="1">
    <location>
        <begin position="317"/>
        <end position="337"/>
    </location>
</feature>
<name>A0ABR0EUK4_ZASCE</name>
<dbReference type="Proteomes" id="UP001305779">
    <property type="component" value="Unassembled WGS sequence"/>
</dbReference>
<gene>
    <name evidence="2" type="ORF">PRZ48_002725</name>
</gene>
<feature type="region of interest" description="Disordered" evidence="1">
    <location>
        <begin position="256"/>
        <end position="337"/>
    </location>
</feature>
<organism evidence="2 3">
    <name type="scientific">Zasmidium cellare</name>
    <name type="common">Wine cellar mold</name>
    <name type="synonym">Racodium cellare</name>
    <dbReference type="NCBI Taxonomy" id="395010"/>
    <lineage>
        <taxon>Eukaryota</taxon>
        <taxon>Fungi</taxon>
        <taxon>Dikarya</taxon>
        <taxon>Ascomycota</taxon>
        <taxon>Pezizomycotina</taxon>
        <taxon>Dothideomycetes</taxon>
        <taxon>Dothideomycetidae</taxon>
        <taxon>Mycosphaerellales</taxon>
        <taxon>Mycosphaerellaceae</taxon>
        <taxon>Zasmidium</taxon>
    </lineage>
</organism>
<sequence>MAQVCRALNLSDETPCGGEATHADGLFCGFHARQCMGMYLGYKERNAQLNALDAAPPDYVAKSQTPLRNETFATVQDDKTLNSLYHYLFKKHNLLERVIRARRLHHAHFYSQSLDYGHKQYIDRLVNDKSTVLHALESLQRRTAEVLYEQQKWFGWVRQRQDDDEETRENESKKVKKEALLFKRHTKAANARLEKKRHLEEQRKQDAYLDKAYEERLRQDNEEDLEFDPIEDTIEDEREDYVDLMRRLMWLGSAPQEVDNGGISRTPTRTDKTPKAKTPERENIDPKASTAAKSSAASSTPSSALTRNAKKRAKAKAKADAREEEANTPKVEVNETRQEMRDRLVNGQTIEGSIYDGMRLAGTMDRPAEHAGKIPGMPADELEQLLDDIAEIKQLLLCRLLLSQAALLPAALRAKSVDEFLADPEITTSDLRDLCLRVEQPSLQEIRDACADFARGEADDSDDDDGDPAVDEQDAFDKTISNRTASGLTGMLHRTCLPEKWSSKREELNQLGRQVGHKEKDIEGMQHAIDFGEIDDDGNFKNKRIRLRVCGHTIWNYPSDKSMARGGWLHYSIIAKGTRFEDAIGLCRNWQEFWELNVLALFQYFPSATWGSWERDQMTRQLLQLGLIPYSEFNAADETTKRWQQRGRGRGPTQHAAIEAKNFICAHMKRNDPVSRRFVQYLSMMSNYVCILVRDGKTGRILIKPPKEHSWLVRKKSGLGRASKNEWDVIAEVGEHMFEQLETSRAYGSYSFGFNSYYDITIWDLEPGMPYPYLYDTIHTALAKAHRVCSGRDLYNPVASIIKTLHRDNSSGRARDVKADENSIYDDLHSNNFRVVSGDALKGFQSFTEDFPEDFFYNERDAAEDLVLFPEEMHGQMSTAIKGFDDPITLVIENQPDIKRFAYDLDTDDELDKIEASGRSKGPPKRLLSYLDPEQAARFEDNIPDHVPPCPDTENPECMCEECVWYDENEGVEKEYKRETAQERAEADDHTLGLTSFADTQEMVRLMDLAMEKDPHDEEDIRGQYLAFLDREAANTFRQQWHEADLVPGSKERWRNTLDTLKEARKLQTPFSVPMIIELLKMELWLDYYKSEHRLVWRDMVDALTLASLSFEWSSRNQKIRAAMAPEKLSLLEAMTDNAQKACGEPYSRSCNGFDTRPDEFWKEAERELEAHNRKMPPKWDLLGRPIIAAWFRAGMIGPSYAPEGSGDVFLIKEEGREDPDIFIDYRGFPDPPGPPLDTEYRKIDLVSRASTFSAKHEGSRFALLRLWSHSHFWQLQIAGLNREYLAFTDTMGRCWHSRFIPKDMQLSDYSLQATVVERTERFQKQFAGKVVFKRDMALVMGENEEDLRWYTAAVIFALTTRPWKFEVDMWKSFVNVDFGFLEALDKKWLD</sequence>
<evidence type="ECO:0000256" key="1">
    <source>
        <dbReference type="SAM" id="MobiDB-lite"/>
    </source>
</evidence>
<protein>
    <submittedName>
        <fullName evidence="2">Uncharacterized protein</fullName>
    </submittedName>
</protein>
<reference evidence="2 3" key="1">
    <citation type="journal article" date="2023" name="G3 (Bethesda)">
        <title>A chromosome-level genome assembly of Zasmidium syzygii isolated from banana leaves.</title>
        <authorList>
            <person name="van Westerhoven A.C."/>
            <person name="Mehrabi R."/>
            <person name="Talebi R."/>
            <person name="Steentjes M.B.F."/>
            <person name="Corcolon B."/>
            <person name="Chong P.A."/>
            <person name="Kema G.H.J."/>
            <person name="Seidl M.F."/>
        </authorList>
    </citation>
    <scope>NUCLEOTIDE SEQUENCE [LARGE SCALE GENOMIC DNA]</scope>
    <source>
        <strain evidence="2 3">P124</strain>
    </source>
</reference>
<feature type="region of interest" description="Disordered" evidence="1">
    <location>
        <begin position="456"/>
        <end position="478"/>
    </location>
</feature>
<feature type="compositionally biased region" description="Low complexity" evidence="1">
    <location>
        <begin position="286"/>
        <end position="304"/>
    </location>
</feature>
<feature type="compositionally biased region" description="Basic and acidic residues" evidence="1">
    <location>
        <begin position="268"/>
        <end position="285"/>
    </location>
</feature>